<comment type="pathway">
    <text evidence="3">Protein modification; protein ubiquitination.</text>
</comment>
<evidence type="ECO:0000256" key="2">
    <source>
        <dbReference type="ARBA" id="ARBA00004167"/>
    </source>
</evidence>
<evidence type="ECO:0000313" key="17">
    <source>
        <dbReference type="EMBL" id="KAK3031727.1"/>
    </source>
</evidence>
<keyword evidence="11 15" id="KW-1133">Transmembrane helix</keyword>
<dbReference type="Pfam" id="PF13639">
    <property type="entry name" value="zf-RING_2"/>
    <property type="match status" value="1"/>
</dbReference>
<organism evidence="17 18">
    <name type="scientific">Escallonia herrerae</name>
    <dbReference type="NCBI Taxonomy" id="1293975"/>
    <lineage>
        <taxon>Eukaryota</taxon>
        <taxon>Viridiplantae</taxon>
        <taxon>Streptophyta</taxon>
        <taxon>Embryophyta</taxon>
        <taxon>Tracheophyta</taxon>
        <taxon>Spermatophyta</taxon>
        <taxon>Magnoliopsida</taxon>
        <taxon>eudicotyledons</taxon>
        <taxon>Gunneridae</taxon>
        <taxon>Pentapetalae</taxon>
        <taxon>asterids</taxon>
        <taxon>campanulids</taxon>
        <taxon>Escalloniales</taxon>
        <taxon>Escalloniaceae</taxon>
        <taxon>Escallonia</taxon>
    </lineage>
</organism>
<evidence type="ECO:0000256" key="15">
    <source>
        <dbReference type="SAM" id="Phobius"/>
    </source>
</evidence>
<keyword evidence="18" id="KW-1185">Reference proteome</keyword>
<evidence type="ECO:0000256" key="14">
    <source>
        <dbReference type="PROSITE-ProRule" id="PRU00175"/>
    </source>
</evidence>
<dbReference type="InterPro" id="IPR013083">
    <property type="entry name" value="Znf_RING/FYVE/PHD"/>
</dbReference>
<dbReference type="InterPro" id="IPR001841">
    <property type="entry name" value="Znf_RING"/>
</dbReference>
<evidence type="ECO:0000313" key="18">
    <source>
        <dbReference type="Proteomes" id="UP001188597"/>
    </source>
</evidence>
<dbReference type="SUPFAM" id="SSF57850">
    <property type="entry name" value="RING/U-box"/>
    <property type="match status" value="1"/>
</dbReference>
<feature type="transmembrane region" description="Helical" evidence="15">
    <location>
        <begin position="41"/>
        <end position="65"/>
    </location>
</feature>
<evidence type="ECO:0000259" key="16">
    <source>
        <dbReference type="PROSITE" id="PS50089"/>
    </source>
</evidence>
<accession>A0AA89BC58</accession>
<dbReference type="PANTHER" id="PTHR46913:SF1">
    <property type="entry name" value="RING-H2 FINGER PROTEIN ATL16"/>
    <property type="match status" value="1"/>
</dbReference>
<dbReference type="Proteomes" id="UP001188597">
    <property type="component" value="Unassembled WGS sequence"/>
</dbReference>
<evidence type="ECO:0000256" key="7">
    <source>
        <dbReference type="ARBA" id="ARBA00022723"/>
    </source>
</evidence>
<dbReference type="InterPro" id="IPR044600">
    <property type="entry name" value="ATL1/ATL16-like"/>
</dbReference>
<evidence type="ECO:0000256" key="5">
    <source>
        <dbReference type="ARBA" id="ARBA00022679"/>
    </source>
</evidence>
<sequence>MANLHIQLAIIKGNNTKSQITVTINIMDEGPRHRRMDISPLFVGLLGVMAGAMVIAAIHCILVGWCRTNSRPSAEAPPIRRRRIVRAIIDQANVASASTGLILSTSNSTLQLTSMYKYSREFKEGMCAVCINEFTEGDDVRILPDCAHIFHVPCIDMWLYSHPNCPLCRTGTLPPPAQHVIVSLPDTGAVPAPEPADCNGLSQLRIDNFMAKLIFSLAPERHPLTC</sequence>
<comment type="similarity">
    <text evidence="13">Belongs to the RING-type zinc finger family. ATL subfamily.</text>
</comment>
<dbReference type="EMBL" id="JAVXUP010000296">
    <property type="protein sequence ID" value="KAK3031727.1"/>
    <property type="molecule type" value="Genomic_DNA"/>
</dbReference>
<evidence type="ECO:0000256" key="12">
    <source>
        <dbReference type="ARBA" id="ARBA00023136"/>
    </source>
</evidence>
<evidence type="ECO:0000256" key="6">
    <source>
        <dbReference type="ARBA" id="ARBA00022692"/>
    </source>
</evidence>
<evidence type="ECO:0000256" key="1">
    <source>
        <dbReference type="ARBA" id="ARBA00000900"/>
    </source>
</evidence>
<dbReference type="EC" id="2.3.2.27" evidence="4"/>
<dbReference type="GO" id="GO:0016020">
    <property type="term" value="C:membrane"/>
    <property type="evidence" value="ECO:0007669"/>
    <property type="project" value="UniProtKB-SubCell"/>
</dbReference>
<evidence type="ECO:0000256" key="10">
    <source>
        <dbReference type="ARBA" id="ARBA00022833"/>
    </source>
</evidence>
<keyword evidence="8 14" id="KW-0863">Zinc-finger</keyword>
<dbReference type="SMART" id="SM00184">
    <property type="entry name" value="RING"/>
    <property type="match status" value="1"/>
</dbReference>
<evidence type="ECO:0000256" key="9">
    <source>
        <dbReference type="ARBA" id="ARBA00022786"/>
    </source>
</evidence>
<dbReference type="CDD" id="cd16461">
    <property type="entry name" value="RING-H2_EL5-like"/>
    <property type="match status" value="1"/>
</dbReference>
<dbReference type="Gene3D" id="3.30.40.10">
    <property type="entry name" value="Zinc/RING finger domain, C3HC4 (zinc finger)"/>
    <property type="match status" value="1"/>
</dbReference>
<dbReference type="GO" id="GO:0008270">
    <property type="term" value="F:zinc ion binding"/>
    <property type="evidence" value="ECO:0007669"/>
    <property type="project" value="UniProtKB-KW"/>
</dbReference>
<comment type="catalytic activity">
    <reaction evidence="1">
        <text>S-ubiquitinyl-[E2 ubiquitin-conjugating enzyme]-L-cysteine + [acceptor protein]-L-lysine = [E2 ubiquitin-conjugating enzyme]-L-cysteine + N(6)-ubiquitinyl-[acceptor protein]-L-lysine.</text>
        <dbReference type="EC" id="2.3.2.27"/>
    </reaction>
</comment>
<evidence type="ECO:0000256" key="11">
    <source>
        <dbReference type="ARBA" id="ARBA00022989"/>
    </source>
</evidence>
<comment type="caution">
    <text evidence="17">The sequence shown here is derived from an EMBL/GenBank/DDBJ whole genome shotgun (WGS) entry which is preliminary data.</text>
</comment>
<keyword evidence="10" id="KW-0862">Zinc</keyword>
<keyword evidence="9" id="KW-0833">Ubl conjugation pathway</keyword>
<dbReference type="AlphaFoldDB" id="A0AA89BC58"/>
<feature type="domain" description="RING-type" evidence="16">
    <location>
        <begin position="127"/>
        <end position="169"/>
    </location>
</feature>
<dbReference type="GO" id="GO:0061630">
    <property type="term" value="F:ubiquitin protein ligase activity"/>
    <property type="evidence" value="ECO:0007669"/>
    <property type="project" value="UniProtKB-EC"/>
</dbReference>
<comment type="subcellular location">
    <subcellularLocation>
        <location evidence="2">Membrane</location>
        <topology evidence="2">Single-pass membrane protein</topology>
    </subcellularLocation>
</comment>
<gene>
    <name evidence="17" type="ORF">RJ639_035313</name>
</gene>
<keyword evidence="12 15" id="KW-0472">Membrane</keyword>
<keyword evidence="6 15" id="KW-0812">Transmembrane</keyword>
<proteinExistence type="inferred from homology"/>
<dbReference type="GO" id="GO:0016567">
    <property type="term" value="P:protein ubiquitination"/>
    <property type="evidence" value="ECO:0007669"/>
    <property type="project" value="InterPro"/>
</dbReference>
<protein>
    <recommendedName>
        <fullName evidence="4">RING-type E3 ubiquitin transferase</fullName>
        <ecNumber evidence="4">2.3.2.27</ecNumber>
    </recommendedName>
</protein>
<evidence type="ECO:0000256" key="13">
    <source>
        <dbReference type="ARBA" id="ARBA00024209"/>
    </source>
</evidence>
<name>A0AA89BC58_9ASTE</name>
<reference evidence="17" key="1">
    <citation type="submission" date="2022-12" db="EMBL/GenBank/DDBJ databases">
        <title>Draft genome assemblies for two species of Escallonia (Escalloniales).</title>
        <authorList>
            <person name="Chanderbali A."/>
            <person name="Dervinis C."/>
            <person name="Anghel I."/>
            <person name="Soltis D."/>
            <person name="Soltis P."/>
            <person name="Zapata F."/>
        </authorList>
    </citation>
    <scope>NUCLEOTIDE SEQUENCE</scope>
    <source>
        <strain evidence="17">UCBG64.0493</strain>
        <tissue evidence="17">Leaf</tissue>
    </source>
</reference>
<evidence type="ECO:0000256" key="8">
    <source>
        <dbReference type="ARBA" id="ARBA00022771"/>
    </source>
</evidence>
<dbReference type="PANTHER" id="PTHR46913">
    <property type="entry name" value="RING-H2 FINGER PROTEIN ATL16"/>
    <property type="match status" value="1"/>
</dbReference>
<keyword evidence="7" id="KW-0479">Metal-binding</keyword>
<dbReference type="PROSITE" id="PS50089">
    <property type="entry name" value="ZF_RING_2"/>
    <property type="match status" value="1"/>
</dbReference>
<evidence type="ECO:0000256" key="3">
    <source>
        <dbReference type="ARBA" id="ARBA00004906"/>
    </source>
</evidence>
<evidence type="ECO:0000256" key="4">
    <source>
        <dbReference type="ARBA" id="ARBA00012483"/>
    </source>
</evidence>
<keyword evidence="5" id="KW-0808">Transferase</keyword>